<feature type="compositionally biased region" description="Polar residues" evidence="9">
    <location>
        <begin position="346"/>
        <end position="357"/>
    </location>
</feature>
<feature type="domain" description="C2H2-type" evidence="10">
    <location>
        <begin position="643"/>
        <end position="671"/>
    </location>
</feature>
<comment type="subcellular location">
    <subcellularLocation>
        <location evidence="1">Nucleus</location>
    </subcellularLocation>
</comment>
<feature type="domain" description="C2H2-type" evidence="10">
    <location>
        <begin position="371"/>
        <end position="399"/>
    </location>
</feature>
<dbReference type="SUPFAM" id="SSF57667">
    <property type="entry name" value="beta-beta-alpha zinc fingers"/>
    <property type="match status" value="2"/>
</dbReference>
<keyword evidence="6" id="KW-0539">Nucleus</keyword>
<evidence type="ECO:0000256" key="7">
    <source>
        <dbReference type="ARBA" id="ARBA00037948"/>
    </source>
</evidence>
<feature type="domain" description="C2H2-type" evidence="10">
    <location>
        <begin position="706"/>
        <end position="733"/>
    </location>
</feature>
<keyword evidence="3" id="KW-0677">Repeat</keyword>
<evidence type="ECO:0000313" key="11">
    <source>
        <dbReference type="EMBL" id="CAL8128508.1"/>
    </source>
</evidence>
<dbReference type="Proteomes" id="UP001642540">
    <property type="component" value="Unassembled WGS sequence"/>
</dbReference>
<dbReference type="InterPro" id="IPR050527">
    <property type="entry name" value="Snail/Krueppel_Znf"/>
</dbReference>
<evidence type="ECO:0000256" key="9">
    <source>
        <dbReference type="SAM" id="MobiDB-lite"/>
    </source>
</evidence>
<sequence>MSSYVCFVCAKTFKPKPSNSSATQSDKDKGQFRIRATRSRGKEESSLKKLNDALENKEKEEDLFHRILTSYLNLSADLGLPAIQGKGTLFCSSCASLINSLYGDYKELRAVELRLSSKLGNIGEVMMQKPKLGESLLKKLAEQFMILKKKGGGQGTETSYVQKGRNVIAQELVLKGKKAELELEWGYLDDKTENGCQTQQVEDDREEEEEDERPANANRKEERDGEHAIKIKTEVVDDGFDDFDESFLNSPAVNSPVNPSKTNNGNEKADDNEKEDSDSSYDGANEIPSEADDDSDNSDGNWSSDADKKRGKQATKRKKASTTTQTQIKPTAKRRRSAEAEYEYIQSRTGDESFSNRTSKKLGVEDSDGPFHCDQCGKDYDKWQHFWKHLTRIHEEPAQEKTVNCPFCWMSFAFPQSFSYHLKARHEETISKKVFTCDADYAEEDIVDPSTPRFGCDESFEKIEELNSHLETHTSLEKIYHCPKCNCGFLNPHMRELHELLHIRGYRGNHKCPKCGIFSAGFSKFRDHYNLRHGAKLLIHKCHLCSATCLSRVSLRNHLKAHDTGKLPLRSSSSTIPSLSSGPQVCELCGQQYKGAKADVMLERHMKRIHSGSEITCSICSKVFHYGIQYDKHMKSEHQISKLPCSICKKELGSTRRLREHMNIVHAAEPEQHLCPHCGATFKTVRYLQRHIVWMHKELVEVKGKHVCERCGERFHRIELFTRHKKINNCQKMEEEEEMGGTETVCIPPTAAAEVV</sequence>
<keyword evidence="12" id="KW-1185">Reference proteome</keyword>
<dbReference type="Pfam" id="PF00096">
    <property type="entry name" value="zf-C2H2"/>
    <property type="match status" value="1"/>
</dbReference>
<keyword evidence="5" id="KW-0862">Zinc</keyword>
<dbReference type="InterPro" id="IPR036236">
    <property type="entry name" value="Znf_C2H2_sf"/>
</dbReference>
<proteinExistence type="inferred from homology"/>
<feature type="compositionally biased region" description="Basic and acidic residues" evidence="9">
    <location>
        <begin position="218"/>
        <end position="230"/>
    </location>
</feature>
<feature type="region of interest" description="Disordered" evidence="9">
    <location>
        <begin position="192"/>
        <end position="230"/>
    </location>
</feature>
<dbReference type="PANTHER" id="PTHR24388">
    <property type="entry name" value="ZINC FINGER PROTEIN"/>
    <property type="match status" value="1"/>
</dbReference>
<evidence type="ECO:0000313" key="12">
    <source>
        <dbReference type="Proteomes" id="UP001642540"/>
    </source>
</evidence>
<keyword evidence="4 8" id="KW-0863">Zinc-finger</keyword>
<protein>
    <recommendedName>
        <fullName evidence="10">C2H2-type domain-containing protein</fullName>
    </recommendedName>
</protein>
<evidence type="ECO:0000256" key="3">
    <source>
        <dbReference type="ARBA" id="ARBA00022737"/>
    </source>
</evidence>
<feature type="region of interest" description="Disordered" evidence="9">
    <location>
        <begin position="242"/>
        <end position="358"/>
    </location>
</feature>
<feature type="domain" description="C2H2-type" evidence="10">
    <location>
        <begin position="673"/>
        <end position="696"/>
    </location>
</feature>
<evidence type="ECO:0000256" key="2">
    <source>
        <dbReference type="ARBA" id="ARBA00022723"/>
    </source>
</evidence>
<feature type="region of interest" description="Disordered" evidence="9">
    <location>
        <begin position="15"/>
        <end position="45"/>
    </location>
</feature>
<feature type="compositionally biased region" description="Acidic residues" evidence="9">
    <location>
        <begin position="270"/>
        <end position="279"/>
    </location>
</feature>
<evidence type="ECO:0000256" key="5">
    <source>
        <dbReference type="ARBA" id="ARBA00022833"/>
    </source>
</evidence>
<dbReference type="SMART" id="SM00355">
    <property type="entry name" value="ZnF_C2H2"/>
    <property type="match status" value="11"/>
</dbReference>
<feature type="compositionally biased region" description="Acidic residues" evidence="9">
    <location>
        <begin position="201"/>
        <end position="212"/>
    </location>
</feature>
<dbReference type="PANTHER" id="PTHR24388:SF54">
    <property type="entry name" value="PROTEIN ESCARGOT"/>
    <property type="match status" value="1"/>
</dbReference>
<evidence type="ECO:0000259" key="10">
    <source>
        <dbReference type="PROSITE" id="PS50157"/>
    </source>
</evidence>
<reference evidence="11 12" key="1">
    <citation type="submission" date="2024-08" db="EMBL/GenBank/DDBJ databases">
        <authorList>
            <person name="Cucini C."/>
            <person name="Frati F."/>
        </authorList>
    </citation>
    <scope>NUCLEOTIDE SEQUENCE [LARGE SCALE GENOMIC DNA]</scope>
</reference>
<dbReference type="EMBL" id="CAXLJM020000075">
    <property type="protein sequence ID" value="CAL8128508.1"/>
    <property type="molecule type" value="Genomic_DNA"/>
</dbReference>
<dbReference type="Gene3D" id="3.30.160.60">
    <property type="entry name" value="Classic Zinc Finger"/>
    <property type="match status" value="4"/>
</dbReference>
<dbReference type="InterPro" id="IPR013087">
    <property type="entry name" value="Znf_C2H2_type"/>
</dbReference>
<comment type="similarity">
    <text evidence="7">Belongs to the snail C2H2-type zinc-finger protein family.</text>
</comment>
<feature type="compositionally biased region" description="Polar residues" evidence="9">
    <location>
        <begin position="247"/>
        <end position="266"/>
    </location>
</feature>
<dbReference type="PROSITE" id="PS00028">
    <property type="entry name" value="ZINC_FINGER_C2H2_1"/>
    <property type="match status" value="7"/>
</dbReference>
<comment type="caution">
    <text evidence="11">The sequence shown here is derived from an EMBL/GenBank/DDBJ whole genome shotgun (WGS) entry which is preliminary data.</text>
</comment>
<keyword evidence="2" id="KW-0479">Metal-binding</keyword>
<dbReference type="PROSITE" id="PS50157">
    <property type="entry name" value="ZINC_FINGER_C2H2_2"/>
    <property type="match status" value="4"/>
</dbReference>
<name>A0ABP1RHM0_9HEXA</name>
<feature type="compositionally biased region" description="Basic residues" evidence="9">
    <location>
        <begin position="309"/>
        <end position="320"/>
    </location>
</feature>
<gene>
    <name evidence="11" type="ORF">ODALV1_LOCUS22274</name>
</gene>
<evidence type="ECO:0000256" key="8">
    <source>
        <dbReference type="PROSITE-ProRule" id="PRU00042"/>
    </source>
</evidence>
<evidence type="ECO:0000256" key="6">
    <source>
        <dbReference type="ARBA" id="ARBA00023242"/>
    </source>
</evidence>
<evidence type="ECO:0000256" key="1">
    <source>
        <dbReference type="ARBA" id="ARBA00004123"/>
    </source>
</evidence>
<evidence type="ECO:0000256" key="4">
    <source>
        <dbReference type="ARBA" id="ARBA00022771"/>
    </source>
</evidence>
<accession>A0ABP1RHM0</accession>
<organism evidence="11 12">
    <name type="scientific">Orchesella dallaii</name>
    <dbReference type="NCBI Taxonomy" id="48710"/>
    <lineage>
        <taxon>Eukaryota</taxon>
        <taxon>Metazoa</taxon>
        <taxon>Ecdysozoa</taxon>
        <taxon>Arthropoda</taxon>
        <taxon>Hexapoda</taxon>
        <taxon>Collembola</taxon>
        <taxon>Entomobryomorpha</taxon>
        <taxon>Entomobryoidea</taxon>
        <taxon>Orchesellidae</taxon>
        <taxon>Orchesellinae</taxon>
        <taxon>Orchesella</taxon>
    </lineage>
</organism>